<dbReference type="KEGG" id="nja:NSJP_2043"/>
<organism evidence="1 2">
    <name type="scientific">Nitrospira japonica</name>
    <dbReference type="NCBI Taxonomy" id="1325564"/>
    <lineage>
        <taxon>Bacteria</taxon>
        <taxon>Pseudomonadati</taxon>
        <taxon>Nitrospirota</taxon>
        <taxon>Nitrospiria</taxon>
        <taxon>Nitrospirales</taxon>
        <taxon>Nitrospiraceae</taxon>
        <taxon>Nitrospira</taxon>
    </lineage>
</organism>
<name>A0A1W1I5G2_9BACT</name>
<keyword evidence="2" id="KW-1185">Reference proteome</keyword>
<sequence>MNNVSSSACSVQEARCECGQLIAKVLEKGLELKCKRCKRIVIIPFTAIVGWSDLSPKPIS</sequence>
<accession>A0A1W1I5G2</accession>
<gene>
    <name evidence="1" type="ORF">NSJP_2043</name>
</gene>
<evidence type="ECO:0000313" key="2">
    <source>
        <dbReference type="Proteomes" id="UP000192042"/>
    </source>
</evidence>
<dbReference type="STRING" id="1325564.NSJP_2043"/>
<dbReference type="Proteomes" id="UP000192042">
    <property type="component" value="Chromosome I"/>
</dbReference>
<protein>
    <submittedName>
        <fullName evidence="1">Mu-like prophage FluMu protein com (Modular protein)</fullName>
    </submittedName>
</protein>
<reference evidence="1 2" key="1">
    <citation type="submission" date="2017-03" db="EMBL/GenBank/DDBJ databases">
        <authorList>
            <person name="Afonso C.L."/>
            <person name="Miller P.J."/>
            <person name="Scott M.A."/>
            <person name="Spackman E."/>
            <person name="Goraichik I."/>
            <person name="Dimitrov K.M."/>
            <person name="Suarez D.L."/>
            <person name="Swayne D.E."/>
        </authorList>
    </citation>
    <scope>NUCLEOTIDE SEQUENCE [LARGE SCALE GENOMIC DNA]</scope>
    <source>
        <strain evidence="1">Genome sequencing of Nitrospira japonica strain NJ11</strain>
    </source>
</reference>
<evidence type="ECO:0000313" key="1">
    <source>
        <dbReference type="EMBL" id="SLM48215.1"/>
    </source>
</evidence>
<dbReference type="AlphaFoldDB" id="A0A1W1I5G2"/>
<dbReference type="EMBL" id="LT828648">
    <property type="protein sequence ID" value="SLM48215.1"/>
    <property type="molecule type" value="Genomic_DNA"/>
</dbReference>
<proteinExistence type="predicted"/>